<accession>A0ABS9ZVD8</accession>
<feature type="transmembrane region" description="Helical" evidence="1">
    <location>
        <begin position="74"/>
        <end position="92"/>
    </location>
</feature>
<name>A0ABS9ZVD8_9SPHI</name>
<feature type="transmembrane region" description="Helical" evidence="1">
    <location>
        <begin position="51"/>
        <end position="68"/>
    </location>
</feature>
<sequence length="135" mass="14915">MIDLLSNERLVASIDNDAIILTNQRLQLVSSGNYRIIHLNQISFIEVEVKYNYITLVVAVVILVGGFATGGQEGGIAGIILFLMLMALYIFLPSKSILVRSSGGTIAHKINGIRNADVHRFIFLVQEQMNKIKTV</sequence>
<gene>
    <name evidence="2" type="ORF">MMF97_01620</name>
</gene>
<proteinExistence type="predicted"/>
<keyword evidence="1" id="KW-0812">Transmembrane</keyword>
<dbReference type="Proteomes" id="UP001165460">
    <property type="component" value="Unassembled WGS sequence"/>
</dbReference>
<keyword evidence="1" id="KW-1133">Transmembrane helix</keyword>
<comment type="caution">
    <text evidence="2">The sequence shown here is derived from an EMBL/GenBank/DDBJ whole genome shotgun (WGS) entry which is preliminary data.</text>
</comment>
<keyword evidence="3" id="KW-1185">Reference proteome</keyword>
<evidence type="ECO:0000256" key="1">
    <source>
        <dbReference type="SAM" id="Phobius"/>
    </source>
</evidence>
<organism evidence="2 3">
    <name type="scientific">Pedobacter montanisoli</name>
    <dbReference type="NCBI Taxonomy" id="2923277"/>
    <lineage>
        <taxon>Bacteria</taxon>
        <taxon>Pseudomonadati</taxon>
        <taxon>Bacteroidota</taxon>
        <taxon>Sphingobacteriia</taxon>
        <taxon>Sphingobacteriales</taxon>
        <taxon>Sphingobacteriaceae</taxon>
        <taxon>Pedobacter</taxon>
    </lineage>
</organism>
<dbReference type="EMBL" id="JALGBH010000001">
    <property type="protein sequence ID" value="MCJ0741389.1"/>
    <property type="molecule type" value="Genomic_DNA"/>
</dbReference>
<evidence type="ECO:0000313" key="3">
    <source>
        <dbReference type="Proteomes" id="UP001165460"/>
    </source>
</evidence>
<keyword evidence="1" id="KW-0472">Membrane</keyword>
<protein>
    <submittedName>
        <fullName evidence="2">Uncharacterized protein</fullName>
    </submittedName>
</protein>
<evidence type="ECO:0000313" key="2">
    <source>
        <dbReference type="EMBL" id="MCJ0741389.1"/>
    </source>
</evidence>
<dbReference type="RefSeq" id="WP_243357956.1">
    <property type="nucleotide sequence ID" value="NZ_JALGBH010000001.1"/>
</dbReference>
<reference evidence="2" key="1">
    <citation type="submission" date="2022-03" db="EMBL/GenBank/DDBJ databases">
        <authorList>
            <person name="Woo C.Y."/>
        </authorList>
    </citation>
    <scope>NUCLEOTIDE SEQUENCE</scope>
    <source>
        <strain evidence="2">CYS-01</strain>
    </source>
</reference>